<evidence type="ECO:0000256" key="2">
    <source>
        <dbReference type="ARBA" id="ARBA00012652"/>
    </source>
</evidence>
<dbReference type="SUPFAM" id="SSF48208">
    <property type="entry name" value="Six-hairpin glycosidases"/>
    <property type="match status" value="1"/>
</dbReference>
<protein>
    <recommendedName>
        <fullName evidence="2">alpha-L-rhamnosidase</fullName>
        <ecNumber evidence="2">3.2.1.40</ecNumber>
    </recommendedName>
</protein>
<dbReference type="Proteomes" id="UP000536711">
    <property type="component" value="Unassembled WGS sequence"/>
</dbReference>
<dbReference type="Gene3D" id="1.50.10.10">
    <property type="match status" value="1"/>
</dbReference>
<feature type="domain" description="Alpha-L-rhamnosidase six-hairpin glycosidase" evidence="3">
    <location>
        <begin position="4"/>
        <end position="209"/>
    </location>
</feature>
<evidence type="ECO:0000259" key="3">
    <source>
        <dbReference type="Pfam" id="PF17389"/>
    </source>
</evidence>
<dbReference type="OrthoDB" id="5101883at2759"/>
<keyword evidence="5" id="KW-1185">Reference proteome</keyword>
<reference evidence="4 5" key="1">
    <citation type="submission" date="2020-01" db="EMBL/GenBank/DDBJ databases">
        <title>Identification and distribution of gene clusters putatively required for synthesis of sphingolipid metabolism inhibitors in phylogenetically diverse species of the filamentous fungus Fusarium.</title>
        <authorList>
            <person name="Kim H.-S."/>
            <person name="Busman M."/>
            <person name="Brown D.W."/>
            <person name="Divon H."/>
            <person name="Uhlig S."/>
            <person name="Proctor R.H."/>
        </authorList>
    </citation>
    <scope>NUCLEOTIDE SEQUENCE [LARGE SCALE GENOMIC DNA]</scope>
    <source>
        <strain evidence="4 5">NRRL 13308</strain>
    </source>
</reference>
<dbReference type="EC" id="3.2.1.40" evidence="2"/>
<dbReference type="InterPro" id="IPR016007">
    <property type="entry name" value="Alpha_rhamnosid"/>
</dbReference>
<accession>A0A8H4N8F9</accession>
<dbReference type="PANTHER" id="PTHR33307">
    <property type="entry name" value="ALPHA-RHAMNOSIDASE (EUROFUNG)"/>
    <property type="match status" value="1"/>
</dbReference>
<organism evidence="4 5">
    <name type="scientific">Fusarium acutatum</name>
    <dbReference type="NCBI Taxonomy" id="78861"/>
    <lineage>
        <taxon>Eukaryota</taxon>
        <taxon>Fungi</taxon>
        <taxon>Dikarya</taxon>
        <taxon>Ascomycota</taxon>
        <taxon>Pezizomycotina</taxon>
        <taxon>Sordariomycetes</taxon>
        <taxon>Hypocreomycetidae</taxon>
        <taxon>Hypocreales</taxon>
        <taxon>Nectriaceae</taxon>
        <taxon>Fusarium</taxon>
        <taxon>Fusarium fujikuroi species complex</taxon>
    </lineage>
</organism>
<dbReference type="InterPro" id="IPR035396">
    <property type="entry name" value="Bac_rhamnosid6H"/>
</dbReference>
<comment type="catalytic activity">
    <reaction evidence="1">
        <text>Hydrolysis of terminal non-reducing alpha-L-rhamnose residues in alpha-L-rhamnosides.</text>
        <dbReference type="EC" id="3.2.1.40"/>
    </reaction>
</comment>
<evidence type="ECO:0000256" key="1">
    <source>
        <dbReference type="ARBA" id="ARBA00001445"/>
    </source>
</evidence>
<dbReference type="AlphaFoldDB" id="A0A8H4N8F9"/>
<dbReference type="InterPro" id="IPR012341">
    <property type="entry name" value="6hp_glycosidase-like_sf"/>
</dbReference>
<sequence>MISRALDRLWNPDQWQLADRLDPSAPLEDPGNGRTDDIPVANTYRVHTTLMFSKLCSVLRRTELATKYAQDGKQLKALVQRKYITAEANFMSTSQTDLGFSTSFVRYPENEEKRKTAGKVLDRLVRTTRFHINTSFAGTPVISHALSEIGRSQLAYRVLLETVCLSRLYAVVSHDATTVWERWDSMLPDGRINPGQMTSFNHYALGAVGHSAILIPTNQVGASFESARFLEGIPPVPR</sequence>
<gene>
    <name evidence="4" type="ORF">FACUT_13656</name>
</gene>
<evidence type="ECO:0000313" key="4">
    <source>
        <dbReference type="EMBL" id="KAF4415127.1"/>
    </source>
</evidence>
<proteinExistence type="predicted"/>
<dbReference type="Pfam" id="PF17389">
    <property type="entry name" value="Bac_rhamnosid6H"/>
    <property type="match status" value="1"/>
</dbReference>
<comment type="caution">
    <text evidence="4">The sequence shown here is derived from an EMBL/GenBank/DDBJ whole genome shotgun (WGS) entry which is preliminary data.</text>
</comment>
<name>A0A8H4N8F9_9HYPO</name>
<dbReference type="InterPro" id="IPR008928">
    <property type="entry name" value="6-hairpin_glycosidase_sf"/>
</dbReference>
<evidence type="ECO:0000313" key="5">
    <source>
        <dbReference type="Proteomes" id="UP000536711"/>
    </source>
</evidence>
<dbReference type="EMBL" id="JAADJF010000606">
    <property type="protein sequence ID" value="KAF4415127.1"/>
    <property type="molecule type" value="Genomic_DNA"/>
</dbReference>
<dbReference type="PANTHER" id="PTHR33307:SF6">
    <property type="entry name" value="ALPHA-RHAMNOSIDASE (EUROFUNG)-RELATED"/>
    <property type="match status" value="1"/>
</dbReference>
<dbReference type="GO" id="GO:0005975">
    <property type="term" value="P:carbohydrate metabolic process"/>
    <property type="evidence" value="ECO:0007669"/>
    <property type="project" value="InterPro"/>
</dbReference>
<dbReference type="GO" id="GO:0030596">
    <property type="term" value="F:alpha-L-rhamnosidase activity"/>
    <property type="evidence" value="ECO:0007669"/>
    <property type="project" value="UniProtKB-EC"/>
</dbReference>